<keyword evidence="5 12" id="KW-0436">Ligase</keyword>
<name>A0A1H9BDT3_9BACT</name>
<evidence type="ECO:0000256" key="3">
    <source>
        <dbReference type="ARBA" id="ARBA00011245"/>
    </source>
</evidence>
<comment type="catalytic activity">
    <reaction evidence="12">
        <text>tRNA(Cys) + L-cysteine + ATP = L-cysteinyl-tRNA(Cys) + AMP + diphosphate</text>
        <dbReference type="Rhea" id="RHEA:17773"/>
        <dbReference type="Rhea" id="RHEA-COMP:9661"/>
        <dbReference type="Rhea" id="RHEA-COMP:9679"/>
        <dbReference type="ChEBI" id="CHEBI:30616"/>
        <dbReference type="ChEBI" id="CHEBI:33019"/>
        <dbReference type="ChEBI" id="CHEBI:35235"/>
        <dbReference type="ChEBI" id="CHEBI:78442"/>
        <dbReference type="ChEBI" id="CHEBI:78517"/>
        <dbReference type="ChEBI" id="CHEBI:456215"/>
        <dbReference type="EC" id="6.1.1.16"/>
    </reaction>
</comment>
<dbReference type="PRINTS" id="PR00983">
    <property type="entry name" value="TRNASYNTHCYS"/>
</dbReference>
<dbReference type="AlphaFoldDB" id="A0A1H9BDT3"/>
<evidence type="ECO:0000256" key="5">
    <source>
        <dbReference type="ARBA" id="ARBA00022598"/>
    </source>
</evidence>
<dbReference type="RefSeq" id="WP_090165507.1">
    <property type="nucleotide sequence ID" value="NZ_FOFB01000003.1"/>
</dbReference>
<dbReference type="InterPro" id="IPR015803">
    <property type="entry name" value="Cys-tRNA-ligase"/>
</dbReference>
<evidence type="ECO:0000259" key="13">
    <source>
        <dbReference type="SMART" id="SM00840"/>
    </source>
</evidence>
<dbReference type="GO" id="GO:0008270">
    <property type="term" value="F:zinc ion binding"/>
    <property type="evidence" value="ECO:0007669"/>
    <property type="project" value="UniProtKB-UniRule"/>
</dbReference>
<dbReference type="GO" id="GO:0005524">
    <property type="term" value="F:ATP binding"/>
    <property type="evidence" value="ECO:0007669"/>
    <property type="project" value="UniProtKB-UniRule"/>
</dbReference>
<dbReference type="FunCoup" id="A0A1H9BDT3">
    <property type="interactions" value="409"/>
</dbReference>
<feature type="binding site" evidence="12">
    <location>
        <position position="225"/>
    </location>
    <ligand>
        <name>Zn(2+)</name>
        <dbReference type="ChEBI" id="CHEBI:29105"/>
    </ligand>
</feature>
<gene>
    <name evidence="12" type="primary">cysS</name>
    <name evidence="14" type="ORF">SAMN05444359_10378</name>
</gene>
<dbReference type="EMBL" id="FOFB01000003">
    <property type="protein sequence ID" value="SEP86897.1"/>
    <property type="molecule type" value="Genomic_DNA"/>
</dbReference>
<keyword evidence="8 12" id="KW-0862">Zinc</keyword>
<comment type="subunit">
    <text evidence="3 12">Monomer.</text>
</comment>
<feature type="binding site" evidence="12">
    <location>
        <position position="31"/>
    </location>
    <ligand>
        <name>Zn(2+)</name>
        <dbReference type="ChEBI" id="CHEBI:29105"/>
    </ligand>
</feature>
<comment type="cofactor">
    <cofactor evidence="12">
        <name>Zn(2+)</name>
        <dbReference type="ChEBI" id="CHEBI:29105"/>
    </cofactor>
    <text evidence="12">Binds 1 zinc ion per subunit.</text>
</comment>
<protein>
    <recommendedName>
        <fullName evidence="12">Cysteine--tRNA ligase</fullName>
        <ecNumber evidence="12">6.1.1.16</ecNumber>
    </recommendedName>
    <alternativeName>
        <fullName evidence="12">Cysteinyl-tRNA synthetase</fullName>
        <shortName evidence="12">CysRS</shortName>
    </alternativeName>
</protein>
<evidence type="ECO:0000256" key="11">
    <source>
        <dbReference type="ARBA" id="ARBA00023146"/>
    </source>
</evidence>
<feature type="binding site" evidence="12">
    <location>
        <position position="250"/>
    </location>
    <ligand>
        <name>Zn(2+)</name>
        <dbReference type="ChEBI" id="CHEBI:29105"/>
    </ligand>
</feature>
<proteinExistence type="inferred from homology"/>
<accession>A0A1H9BDT3</accession>
<feature type="short sequence motif" description="'HIGH' region" evidence="12">
    <location>
        <begin position="33"/>
        <end position="43"/>
    </location>
</feature>
<evidence type="ECO:0000256" key="4">
    <source>
        <dbReference type="ARBA" id="ARBA00022490"/>
    </source>
</evidence>
<feature type="binding site" evidence="12">
    <location>
        <position position="254"/>
    </location>
    <ligand>
        <name>Zn(2+)</name>
        <dbReference type="ChEBI" id="CHEBI:29105"/>
    </ligand>
</feature>
<dbReference type="InterPro" id="IPR032678">
    <property type="entry name" value="tRNA-synt_1_cat_dom"/>
</dbReference>
<dbReference type="SUPFAM" id="SSF47323">
    <property type="entry name" value="Anticodon-binding domain of a subclass of class I aminoacyl-tRNA synthetases"/>
    <property type="match status" value="1"/>
</dbReference>
<dbReference type="InterPro" id="IPR056411">
    <property type="entry name" value="CysS_C"/>
</dbReference>
<dbReference type="STRING" id="478744.SAMN05444359_10378"/>
<keyword evidence="15" id="KW-1185">Reference proteome</keyword>
<evidence type="ECO:0000256" key="2">
    <source>
        <dbReference type="ARBA" id="ARBA00005594"/>
    </source>
</evidence>
<evidence type="ECO:0000256" key="7">
    <source>
        <dbReference type="ARBA" id="ARBA00022741"/>
    </source>
</evidence>
<dbReference type="Proteomes" id="UP000199021">
    <property type="component" value="Unassembled WGS sequence"/>
</dbReference>
<dbReference type="NCBIfam" id="TIGR00435">
    <property type="entry name" value="cysS"/>
    <property type="match status" value="1"/>
</dbReference>
<dbReference type="InterPro" id="IPR009080">
    <property type="entry name" value="tRNAsynth_Ia_anticodon-bd"/>
</dbReference>
<dbReference type="GO" id="GO:0004817">
    <property type="term" value="F:cysteine-tRNA ligase activity"/>
    <property type="evidence" value="ECO:0007669"/>
    <property type="project" value="UniProtKB-UniRule"/>
</dbReference>
<dbReference type="GO" id="GO:0005829">
    <property type="term" value="C:cytosol"/>
    <property type="evidence" value="ECO:0007669"/>
    <property type="project" value="TreeGrafter"/>
</dbReference>
<evidence type="ECO:0000256" key="1">
    <source>
        <dbReference type="ARBA" id="ARBA00004496"/>
    </source>
</evidence>
<feature type="binding site" evidence="12">
    <location>
        <position position="285"/>
    </location>
    <ligand>
        <name>ATP</name>
        <dbReference type="ChEBI" id="CHEBI:30616"/>
    </ligand>
</feature>
<reference evidence="15" key="1">
    <citation type="submission" date="2016-10" db="EMBL/GenBank/DDBJ databases">
        <authorList>
            <person name="Varghese N."/>
            <person name="Submissions S."/>
        </authorList>
    </citation>
    <scope>NUCLEOTIDE SEQUENCE [LARGE SCALE GENOMIC DNA]</scope>
    <source>
        <strain evidence="15">DSM 24740</strain>
    </source>
</reference>
<dbReference type="EC" id="6.1.1.16" evidence="12"/>
<evidence type="ECO:0000313" key="15">
    <source>
        <dbReference type="Proteomes" id="UP000199021"/>
    </source>
</evidence>
<keyword evidence="4 12" id="KW-0963">Cytoplasm</keyword>
<keyword evidence="6 12" id="KW-0479">Metal-binding</keyword>
<dbReference type="GO" id="GO:0006423">
    <property type="term" value="P:cysteinyl-tRNA aminoacylation"/>
    <property type="evidence" value="ECO:0007669"/>
    <property type="project" value="UniProtKB-UniRule"/>
</dbReference>
<evidence type="ECO:0000256" key="9">
    <source>
        <dbReference type="ARBA" id="ARBA00022840"/>
    </source>
</evidence>
<dbReference type="Pfam" id="PF09190">
    <property type="entry name" value="DALR_2"/>
    <property type="match status" value="1"/>
</dbReference>
<dbReference type="InParanoid" id="A0A1H9BDT3"/>
<dbReference type="PANTHER" id="PTHR10890:SF3">
    <property type="entry name" value="CYSTEINE--TRNA LIGASE, CYTOPLASMIC"/>
    <property type="match status" value="1"/>
</dbReference>
<dbReference type="Gene3D" id="3.40.50.620">
    <property type="entry name" value="HUPs"/>
    <property type="match status" value="1"/>
</dbReference>
<keyword evidence="10 12" id="KW-0648">Protein biosynthesis</keyword>
<evidence type="ECO:0000313" key="14">
    <source>
        <dbReference type="EMBL" id="SEP86897.1"/>
    </source>
</evidence>
<keyword evidence="7 12" id="KW-0547">Nucleotide-binding</keyword>
<evidence type="ECO:0000256" key="6">
    <source>
        <dbReference type="ARBA" id="ARBA00022723"/>
    </source>
</evidence>
<comment type="similarity">
    <text evidence="2 12">Belongs to the class-I aminoacyl-tRNA synthetase family.</text>
</comment>
<sequence>MSNELSLYNSLNRRKEVFEPLHAGHVGLYVCGPTVYSDVHLGNCRTFTSFDIIYRYLMHKGYKVRYVRNITDVGHLTDEGEDKMSKGARLAKLEPMEVAQRYTVGFHNMMQAFNNLPPNIEPRATGHIIEQIEMVQQILANGLAYEVNGSVYFDVEAFNKKHDNNYGKLSGRKIDELMAESRELKSQSDKKHPSDFAIWMKATDDHILRWNSPWGEGFPGWHLECSAMSTKYLGEEFDIHGGGNDLKFPHHENEIAQNAGSCGCGGARYWLHTNMLLMNGRKMSKSDGNTITPQQLFTGESPHVTDSYSPMVLRFFMLQTHYRSTMDLTDDALQAAKKGYSRLMEAWANLQGLEGKGGAQNGTVGKELETILADAYGEMDDDFNTPKALAKVFELVSRINALKGGQLSLNEVSPATMTAVKSSLKTLLFDVFGLKEESADAGAEGETLSKVMDLVLDLRAQARAEKNWGMSDKMRDGLKDAGIVVKDGKDGTEWTVG</sequence>
<keyword evidence="11 12" id="KW-0030">Aminoacyl-tRNA synthetase</keyword>
<dbReference type="InterPro" id="IPR014729">
    <property type="entry name" value="Rossmann-like_a/b/a_fold"/>
</dbReference>
<evidence type="ECO:0000256" key="10">
    <source>
        <dbReference type="ARBA" id="ARBA00022917"/>
    </source>
</evidence>
<organism evidence="14 15">
    <name type="scientific">Neolewinella agarilytica</name>
    <dbReference type="NCBI Taxonomy" id="478744"/>
    <lineage>
        <taxon>Bacteria</taxon>
        <taxon>Pseudomonadati</taxon>
        <taxon>Bacteroidota</taxon>
        <taxon>Saprospiria</taxon>
        <taxon>Saprospirales</taxon>
        <taxon>Lewinellaceae</taxon>
        <taxon>Neolewinella</taxon>
    </lineage>
</organism>
<dbReference type="HAMAP" id="MF_00041">
    <property type="entry name" value="Cys_tRNA_synth"/>
    <property type="match status" value="1"/>
</dbReference>
<feature type="domain" description="Cysteinyl-tRNA synthetase class Ia DALR" evidence="13">
    <location>
        <begin position="374"/>
        <end position="443"/>
    </location>
</feature>
<dbReference type="SUPFAM" id="SSF52374">
    <property type="entry name" value="Nucleotidylyl transferase"/>
    <property type="match status" value="1"/>
</dbReference>
<dbReference type="InterPro" id="IPR024909">
    <property type="entry name" value="Cys-tRNA/MSH_ligase"/>
</dbReference>
<evidence type="ECO:0000256" key="8">
    <source>
        <dbReference type="ARBA" id="ARBA00022833"/>
    </source>
</evidence>
<dbReference type="Pfam" id="PF23493">
    <property type="entry name" value="CysS_C"/>
    <property type="match status" value="1"/>
</dbReference>
<dbReference type="SMART" id="SM00840">
    <property type="entry name" value="DALR_2"/>
    <property type="match status" value="1"/>
</dbReference>
<evidence type="ECO:0000256" key="12">
    <source>
        <dbReference type="HAMAP-Rule" id="MF_00041"/>
    </source>
</evidence>
<dbReference type="Pfam" id="PF01406">
    <property type="entry name" value="tRNA-synt_1e"/>
    <property type="match status" value="1"/>
</dbReference>
<dbReference type="Gene3D" id="1.20.120.1910">
    <property type="entry name" value="Cysteine-tRNA ligase, C-terminal anti-codon recognition domain"/>
    <property type="match status" value="1"/>
</dbReference>
<comment type="subcellular location">
    <subcellularLocation>
        <location evidence="1 12">Cytoplasm</location>
    </subcellularLocation>
</comment>
<feature type="short sequence motif" description="'KMSKS' region" evidence="12">
    <location>
        <begin position="282"/>
        <end position="286"/>
    </location>
</feature>
<keyword evidence="9 12" id="KW-0067">ATP-binding</keyword>
<dbReference type="PANTHER" id="PTHR10890">
    <property type="entry name" value="CYSTEINYL-TRNA SYNTHETASE"/>
    <property type="match status" value="1"/>
</dbReference>
<dbReference type="OrthoDB" id="9815130at2"/>
<dbReference type="CDD" id="cd00672">
    <property type="entry name" value="CysRS_core"/>
    <property type="match status" value="1"/>
</dbReference>
<dbReference type="InterPro" id="IPR015273">
    <property type="entry name" value="Cys-tRNA-synt_Ia_DALR"/>
</dbReference>